<gene>
    <name evidence="2" type="ORF">AN215_25100</name>
</gene>
<evidence type="ECO:0000256" key="1">
    <source>
        <dbReference type="SAM" id="MobiDB-lite"/>
    </source>
</evidence>
<evidence type="ECO:0000313" key="3">
    <source>
        <dbReference type="Proteomes" id="UP000176087"/>
    </source>
</evidence>
<name>A0A1E7JGY7_9ACTN</name>
<feature type="compositionally biased region" description="Basic and acidic residues" evidence="1">
    <location>
        <begin position="732"/>
        <end position="748"/>
    </location>
</feature>
<comment type="caution">
    <text evidence="2">The sequence shown here is derived from an EMBL/GenBank/DDBJ whole genome shotgun (WGS) entry which is preliminary data.</text>
</comment>
<dbReference type="STRING" id="933944.AN215_25100"/>
<feature type="compositionally biased region" description="Basic and acidic residues" evidence="1">
    <location>
        <begin position="57"/>
        <end position="73"/>
    </location>
</feature>
<sequence>MVQHGNTQHGGEYEGRGPDAEPGGRRPLQLVVGGRLLTVNPVDGSEVESCPPTELPGEPRRLTHRERAVHERGTAGATEGEAPASPVQGGAASGSPGAPGRRGIPMLERDEERERLAGQLARGRSVRLTGLPGSGRTTLLDAVAADVADLAPDGVVRLNGYRRTSSDLLQELFAAVHDAPRHRPGDEEIRAALQGVGAVVIVDDLGFGGEALDQLLGATPECAFLLAVTPDVAPPSGDVHVEEFRLTGLSRTACLELLEHAVRRPLTNEETDAAQDMWFASEESSGGLPLRFVQAGALLRYGGRAGELSGSRGSAMGARVAERLSSAARDALRFALSLGGELPHHTQLPALVGDPRADEAEGELARAGLVTAAGGHYKLAAGVADALSSAGFAEGTDGRALMAAHHYGWWVGHQSVTSTRVAAEADVVLAALHGAQRGGQASAAVLLARSAAPVLAGSLRWSAWDKVLRGGLEAARISGEVAQEAYFHHELGVLALCTEQLPRAVAELEASIALRGALADQQGTLTGRRALALATDLLVAQHPAAPVGPPEPGGQERPEGRPAQPAPGATPSVPGAAAASLGAHAGAEAAAYEDGDRPTRSLAASLRGHRRGEQRDGGDSARTVAASLANPNAGAAGGGVDTTPTLVHPAHGSVAYGARRNLAAAGAGAVLIAVLATIVGLGRMPDDGSGPLDRGKPGSTSHRDDHSDVNAEEPDSRSPRTGESSKSGSPSESEKSPDASDSASKESPSESSSEPDEDPSSSEPGDAGGSGGSPTGSPGNSGGSDSGGTDDGGTDNGGTDDGGTDNGGTDDGGTDNGGTDDGGTDNGGTDDGGTDNGGTDTGGTDTGGTDDGGTDTGGTDTGGNASGGTDNGGNDSGGGESGGTLGGTVLGAMGFAPSSDPGSFVV</sequence>
<dbReference type="Proteomes" id="UP000176087">
    <property type="component" value="Unassembled WGS sequence"/>
</dbReference>
<feature type="region of interest" description="Disordered" evidence="1">
    <location>
        <begin position="1"/>
        <end position="104"/>
    </location>
</feature>
<dbReference type="PATRIC" id="fig|933944.6.peg.3262"/>
<feature type="region of interest" description="Disordered" evidence="1">
    <location>
        <begin position="683"/>
        <end position="906"/>
    </location>
</feature>
<feature type="compositionally biased region" description="Low complexity" evidence="1">
    <location>
        <begin position="722"/>
        <end position="731"/>
    </location>
</feature>
<proteinExistence type="predicted"/>
<feature type="region of interest" description="Disordered" evidence="1">
    <location>
        <begin position="543"/>
        <end position="580"/>
    </location>
</feature>
<feature type="compositionally biased region" description="Gly residues" evidence="1">
    <location>
        <begin position="766"/>
        <end position="889"/>
    </location>
</feature>
<reference evidence="2 3" key="1">
    <citation type="journal article" date="2016" name="Front. Microbiol.">
        <title>Comparative Genomics Analysis of Streptomyces Species Reveals Their Adaptation to the Marine Environment and Their Diversity at the Genomic Level.</title>
        <authorList>
            <person name="Tian X."/>
            <person name="Zhang Z."/>
            <person name="Yang T."/>
            <person name="Chen M."/>
            <person name="Li J."/>
            <person name="Chen F."/>
            <person name="Yang J."/>
            <person name="Li W."/>
            <person name="Zhang B."/>
            <person name="Zhang Z."/>
            <person name="Wu J."/>
            <person name="Zhang C."/>
            <person name="Long L."/>
            <person name="Xiao J."/>
        </authorList>
    </citation>
    <scope>NUCLEOTIDE SEQUENCE [LARGE SCALE GENOMIC DNA]</scope>
    <source>
        <strain evidence="2 3">SCSIO 10390</strain>
    </source>
</reference>
<feature type="compositionally biased region" description="Low complexity" evidence="1">
    <location>
        <begin position="74"/>
        <end position="99"/>
    </location>
</feature>
<feature type="compositionally biased region" description="Basic and acidic residues" evidence="1">
    <location>
        <begin position="693"/>
        <end position="720"/>
    </location>
</feature>
<feature type="compositionally biased region" description="Basic and acidic residues" evidence="1">
    <location>
        <begin position="11"/>
        <end position="24"/>
    </location>
</feature>
<dbReference type="InterPro" id="IPR027417">
    <property type="entry name" value="P-loop_NTPase"/>
</dbReference>
<evidence type="ECO:0000313" key="2">
    <source>
        <dbReference type="EMBL" id="OEU85717.1"/>
    </source>
</evidence>
<dbReference type="AlphaFoldDB" id="A0A1E7JGY7"/>
<keyword evidence="3" id="KW-1185">Reference proteome</keyword>
<dbReference type="RefSeq" id="WP_070031250.1">
    <property type="nucleotide sequence ID" value="NZ_LJGT01000041.1"/>
</dbReference>
<dbReference type="EMBL" id="LJGT01000041">
    <property type="protein sequence ID" value="OEU85717.1"/>
    <property type="molecule type" value="Genomic_DNA"/>
</dbReference>
<accession>A0A1E7JGY7</accession>
<dbReference type="SUPFAM" id="SSF52540">
    <property type="entry name" value="P-loop containing nucleoside triphosphate hydrolases"/>
    <property type="match status" value="1"/>
</dbReference>
<organism evidence="2 3">
    <name type="scientific">Streptomyces abyssalis</name>
    <dbReference type="NCBI Taxonomy" id="933944"/>
    <lineage>
        <taxon>Bacteria</taxon>
        <taxon>Bacillati</taxon>
        <taxon>Actinomycetota</taxon>
        <taxon>Actinomycetes</taxon>
        <taxon>Kitasatosporales</taxon>
        <taxon>Streptomycetaceae</taxon>
        <taxon>Streptomyces</taxon>
    </lineage>
</organism>
<protein>
    <submittedName>
        <fullName evidence="2">Uncharacterized protein</fullName>
    </submittedName>
</protein>